<dbReference type="GO" id="GO:0044550">
    <property type="term" value="P:secondary metabolite biosynthetic process"/>
    <property type="evidence" value="ECO:0007669"/>
    <property type="project" value="TreeGrafter"/>
</dbReference>
<name>A0A9Q8TAN5_9PEZI</name>
<proteinExistence type="inferred from homology"/>
<keyword evidence="4" id="KW-0732">Signal</keyword>
<feature type="region of interest" description="Disordered" evidence="2">
    <location>
        <begin position="1083"/>
        <end position="1103"/>
    </location>
</feature>
<comment type="similarity">
    <text evidence="1">Belongs to the GMC oxidoreductase family.</text>
</comment>
<feature type="compositionally biased region" description="Polar residues" evidence="2">
    <location>
        <begin position="269"/>
        <end position="289"/>
    </location>
</feature>
<dbReference type="InterPro" id="IPR007867">
    <property type="entry name" value="GMC_OxRtase_C"/>
</dbReference>
<evidence type="ECO:0000256" key="1">
    <source>
        <dbReference type="ARBA" id="ARBA00010790"/>
    </source>
</evidence>
<feature type="compositionally biased region" description="Low complexity" evidence="2">
    <location>
        <begin position="322"/>
        <end position="337"/>
    </location>
</feature>
<feature type="signal peptide" evidence="4">
    <location>
        <begin position="1"/>
        <end position="19"/>
    </location>
</feature>
<dbReference type="InterPro" id="IPR000172">
    <property type="entry name" value="GMC_OxRdtase_N"/>
</dbReference>
<dbReference type="GO" id="GO:0050660">
    <property type="term" value="F:flavin adenine dinucleotide binding"/>
    <property type="evidence" value="ECO:0007669"/>
    <property type="project" value="InterPro"/>
</dbReference>
<dbReference type="PANTHER" id="PTHR11552">
    <property type="entry name" value="GLUCOSE-METHANOL-CHOLINE GMC OXIDOREDUCTASE"/>
    <property type="match status" value="1"/>
</dbReference>
<dbReference type="SUPFAM" id="SSF54373">
    <property type="entry name" value="FAD-linked reductases, C-terminal domain"/>
    <property type="match status" value="1"/>
</dbReference>
<dbReference type="SUPFAM" id="SSF51905">
    <property type="entry name" value="FAD/NAD(P)-binding domain"/>
    <property type="match status" value="1"/>
</dbReference>
<evidence type="ECO:0000256" key="2">
    <source>
        <dbReference type="SAM" id="MobiDB-lite"/>
    </source>
</evidence>
<keyword evidence="3" id="KW-0812">Transmembrane</keyword>
<evidence type="ECO:0000256" key="3">
    <source>
        <dbReference type="SAM" id="Phobius"/>
    </source>
</evidence>
<protein>
    <submittedName>
        <fullName evidence="6">GMC oxidoreductase</fullName>
    </submittedName>
</protein>
<evidence type="ECO:0000313" key="6">
    <source>
        <dbReference type="EMBL" id="UQC91181.1"/>
    </source>
</evidence>
<feature type="domain" description="Glucose-methanol-choline oxidoreductase N-terminal" evidence="5">
    <location>
        <begin position="891"/>
        <end position="905"/>
    </location>
</feature>
<dbReference type="InterPro" id="IPR012132">
    <property type="entry name" value="GMC_OxRdtase"/>
</dbReference>
<dbReference type="Pfam" id="PF00732">
    <property type="entry name" value="GMC_oxred_N"/>
    <property type="match status" value="1"/>
</dbReference>
<keyword evidence="3" id="KW-1133">Transmembrane helix</keyword>
<feature type="chain" id="PRO_5040507358" evidence="4">
    <location>
        <begin position="20"/>
        <end position="1234"/>
    </location>
</feature>
<dbReference type="Proteomes" id="UP000830671">
    <property type="component" value="Chromosome 9"/>
</dbReference>
<dbReference type="GO" id="GO:0016614">
    <property type="term" value="F:oxidoreductase activity, acting on CH-OH group of donors"/>
    <property type="evidence" value="ECO:0007669"/>
    <property type="project" value="InterPro"/>
</dbReference>
<dbReference type="InterPro" id="IPR036188">
    <property type="entry name" value="FAD/NAD-bd_sf"/>
</dbReference>
<sequence>MAKLRGFMIFLLISTIADANLATFCHSAVEPSLTSFSDDGYLQTLATTRAPQEPESAPAGKFLLEEKASQKQDDIALHQMWARQNLTPPVEATIQVTTVTVVRTVTVELASRTEVIWAPLQQTLTFINPTLVFETNIVTASQPRNIAVRDAADAIASGQTAISEISSTDTHYLEGAGFSSHRTPVRRQTPASINRVSVVTIEITTTIVASGTIVRTVTIFEPTFVSVTKTPTLTSTIFTTTTLPIKDGGSNSPAIAPSPPASHKVISSDGAQQTPSFVGLKSSSVTATTPKALEPTELSVVSNTIGAPESSRIRSEFDTPRSTFTSSSVLPSPSPVTNDGNSARVGPAASSSPSMRSTSTTAVPPFTETLLPPTERTARPSLSPGVIAGVAVGATFALTALILLFLCIRRQRSKRRRHLQLNEDDRYMTSAIAATAMMNRPTSNAVAYDRPCHMPRTEGSSGKSSEEEQVRIVIQPVPKKRSMSSVLSAIPKVWPRPPGYTGKAYSFSAGGSGETTPREPVGWSVESEYGSSGNLDASRSGGYQEAIASKGPAATHSRANDRCETELSTLHLVAYPEALPTDSYVALQNTVGMLHWHITGAGFLNKQASVLGQHTEQVKRTFDSIAEQYDFIVVGSGTSGLVVANRLSEDPEKTVLVVEYGDFANTINVTVPYFATYDQSARLYNVTSVPQTHLGNRTSRLRIGAVVGGGSTVNGMAWDRGSEADYDAWEALGNPGWGWATLFKYFQKSSTFAPPVGEYVEEYGYEWSENAYGDGPIQVGFPSWQWPESALMAQAWAQDIKAPTLKDGADGDNVGIAWLPQNSGGPNATRSTAETAYFNPVSARENLHLLIRHYGAAIRFEGNTTTGIVIGSRDGSETKFVESRNVVLAAGAVHTPQLLQLSGIGPQKLLKSLDIEVVVDLPGVGANFQDHPSIFMVYDCKLNSHFRTPVRKLMSLYKVANDTSINPTLMNNETFYNESWAEYEANRTGPHTHAWGNRVVFTSLQDLDPDNYQAIADAVTTQDPLQYLPEVYAENPALLEGFNRQREILSQRFRNPKAGVMEFTWGGAESVPVALQKPLSRGTITINSTNPDPGPSTPGAGGAQVDFNTLSNPIDTLLLLRAVAKARAFMASPSVETLAAVEILPGPGVTSDAEIETLMRESWLSSSLDHPVGTAAMMPRDLGGVVDSGLRVYGVEGLWVVDASVMPMLPAAHTQATVYAVAEYAADLIKGVGK</sequence>
<dbReference type="Pfam" id="PF05199">
    <property type="entry name" value="GMC_oxred_C"/>
    <property type="match status" value="1"/>
</dbReference>
<keyword evidence="3" id="KW-0472">Membrane</keyword>
<dbReference type="Gene3D" id="3.50.50.60">
    <property type="entry name" value="FAD/NAD(P)-binding domain"/>
    <property type="match status" value="1"/>
</dbReference>
<feature type="compositionally biased region" description="Low complexity" evidence="2">
    <location>
        <begin position="348"/>
        <end position="375"/>
    </location>
</feature>
<dbReference type="KEGG" id="clup:CLUP02_16715"/>
<accession>A0A9Q8TAN5</accession>
<feature type="transmembrane region" description="Helical" evidence="3">
    <location>
        <begin position="386"/>
        <end position="408"/>
    </location>
</feature>
<evidence type="ECO:0000259" key="5">
    <source>
        <dbReference type="PROSITE" id="PS00624"/>
    </source>
</evidence>
<feature type="region of interest" description="Disordered" evidence="2">
    <location>
        <begin position="302"/>
        <end position="380"/>
    </location>
</feature>
<dbReference type="EMBL" id="CP019481">
    <property type="protein sequence ID" value="UQC91181.1"/>
    <property type="molecule type" value="Genomic_DNA"/>
</dbReference>
<reference evidence="6" key="1">
    <citation type="journal article" date="2021" name="Mol. Plant Microbe Interact.">
        <title>Complete Genome Sequence of the Plant-Pathogenic Fungus Colletotrichum lupini.</title>
        <authorList>
            <person name="Baroncelli R."/>
            <person name="Pensec F."/>
            <person name="Da Lio D."/>
            <person name="Boufleur T."/>
            <person name="Vicente I."/>
            <person name="Sarrocco S."/>
            <person name="Picot A."/>
            <person name="Baraldi E."/>
            <person name="Sukno S."/>
            <person name="Thon M."/>
            <person name="Le Floch G."/>
        </authorList>
    </citation>
    <scope>NUCLEOTIDE SEQUENCE</scope>
    <source>
        <strain evidence="6">IMI 504893</strain>
    </source>
</reference>
<dbReference type="Gene3D" id="3.30.560.10">
    <property type="entry name" value="Glucose Oxidase, domain 3"/>
    <property type="match status" value="1"/>
</dbReference>
<dbReference type="AlphaFoldDB" id="A0A9Q8TAN5"/>
<dbReference type="GeneID" id="73350643"/>
<dbReference type="PANTHER" id="PTHR11552:SF115">
    <property type="entry name" value="DEHYDROGENASE XPTC-RELATED"/>
    <property type="match status" value="1"/>
</dbReference>
<organism evidence="6 7">
    <name type="scientific">Colletotrichum lupini</name>
    <dbReference type="NCBI Taxonomy" id="145971"/>
    <lineage>
        <taxon>Eukaryota</taxon>
        <taxon>Fungi</taxon>
        <taxon>Dikarya</taxon>
        <taxon>Ascomycota</taxon>
        <taxon>Pezizomycotina</taxon>
        <taxon>Sordariomycetes</taxon>
        <taxon>Hypocreomycetidae</taxon>
        <taxon>Glomerellales</taxon>
        <taxon>Glomerellaceae</taxon>
        <taxon>Colletotrichum</taxon>
        <taxon>Colletotrichum acutatum species complex</taxon>
    </lineage>
</organism>
<feature type="region of interest" description="Disordered" evidence="2">
    <location>
        <begin position="247"/>
        <end position="290"/>
    </location>
</feature>
<evidence type="ECO:0000256" key="4">
    <source>
        <dbReference type="SAM" id="SignalP"/>
    </source>
</evidence>
<keyword evidence="7" id="KW-1185">Reference proteome</keyword>
<gene>
    <name evidence="6" type="ORF">CLUP02_16715</name>
</gene>
<dbReference type="PROSITE" id="PS00624">
    <property type="entry name" value="GMC_OXRED_2"/>
    <property type="match status" value="1"/>
</dbReference>
<dbReference type="RefSeq" id="XP_049152780.1">
    <property type="nucleotide sequence ID" value="XM_049295633.1"/>
</dbReference>
<evidence type="ECO:0000313" key="7">
    <source>
        <dbReference type="Proteomes" id="UP000830671"/>
    </source>
</evidence>